<dbReference type="AlphaFoldDB" id="A0A923SC10"/>
<comment type="caution">
    <text evidence="2">The sequence shown here is derived from an EMBL/GenBank/DDBJ whole genome shotgun (WGS) entry which is preliminary data.</text>
</comment>
<dbReference type="EMBL" id="JACORT010000007">
    <property type="protein sequence ID" value="MBC5784481.1"/>
    <property type="molecule type" value="Genomic_DNA"/>
</dbReference>
<keyword evidence="3" id="KW-1185">Reference proteome</keyword>
<name>A0A923SC10_9BURK</name>
<proteinExistence type="predicted"/>
<reference evidence="2" key="1">
    <citation type="submission" date="2020-08" db="EMBL/GenBank/DDBJ databases">
        <title>Ramlibacter sp. USB13 16S ribosomal RNA gene genome sequencing and assembly.</title>
        <authorList>
            <person name="Kang M."/>
        </authorList>
    </citation>
    <scope>NUCLEOTIDE SEQUENCE</scope>
    <source>
        <strain evidence="2">USB13</strain>
    </source>
</reference>
<evidence type="ECO:0000313" key="2">
    <source>
        <dbReference type="EMBL" id="MBC5784481.1"/>
    </source>
</evidence>
<dbReference type="RefSeq" id="WP_187077235.1">
    <property type="nucleotide sequence ID" value="NZ_JACORT010000007.1"/>
</dbReference>
<organism evidence="2 3">
    <name type="scientific">Ramlibacter cellulosilyticus</name>
    <dbReference type="NCBI Taxonomy" id="2764187"/>
    <lineage>
        <taxon>Bacteria</taxon>
        <taxon>Pseudomonadati</taxon>
        <taxon>Pseudomonadota</taxon>
        <taxon>Betaproteobacteria</taxon>
        <taxon>Burkholderiales</taxon>
        <taxon>Comamonadaceae</taxon>
        <taxon>Ramlibacter</taxon>
    </lineage>
</organism>
<sequence length="306" mass="32879">MSASDDDRTASLMTPARLAQLQVRPAPAASPTAWLDQMATDAGSGHVRRLQDLRQQLEAEVRSREGDFPPAAASCDALRGAVEQVDFSAVQPRGWLARATGKGKEAVAAFKAQHGKVTHAAEDLADEVRGLQKQLAAQGGGLDKLALEIGAEVRALEKIMDQGARWLQDMRNQLKAREAPEDDPDAVRCELLVARLKLLRTVVSTMQQAVERCKAARARRTSVLASLQQLLDEEWKSAQQKLGAVVREVEESGAADAESLERAGRARETLQGALKQAAQDCTNVQALEQAAADEVAALQVPLQAAA</sequence>
<protein>
    <submittedName>
        <fullName evidence="2">Uncharacterized protein</fullName>
    </submittedName>
</protein>
<evidence type="ECO:0000313" key="3">
    <source>
        <dbReference type="Proteomes" id="UP000608513"/>
    </source>
</evidence>
<gene>
    <name evidence="2" type="ORF">H8N03_16150</name>
</gene>
<evidence type="ECO:0000256" key="1">
    <source>
        <dbReference type="SAM" id="MobiDB-lite"/>
    </source>
</evidence>
<feature type="region of interest" description="Disordered" evidence="1">
    <location>
        <begin position="1"/>
        <end position="29"/>
    </location>
</feature>
<accession>A0A923SC10</accession>
<dbReference type="Proteomes" id="UP000608513">
    <property type="component" value="Unassembled WGS sequence"/>
</dbReference>